<gene>
    <name evidence="2" type="ORF">C1H71_08575</name>
</gene>
<feature type="region of interest" description="Disordered" evidence="1">
    <location>
        <begin position="228"/>
        <end position="257"/>
    </location>
</feature>
<dbReference type="SUPFAM" id="SSF69279">
    <property type="entry name" value="Phage tail proteins"/>
    <property type="match status" value="1"/>
</dbReference>
<evidence type="ECO:0000313" key="2">
    <source>
        <dbReference type="EMBL" id="QBC43590.1"/>
    </source>
</evidence>
<dbReference type="InterPro" id="IPR052726">
    <property type="entry name" value="Phage_Baseplate_Hub"/>
</dbReference>
<name>A0A7G3G800_9NEIS</name>
<reference evidence="2 3" key="1">
    <citation type="submission" date="2018-01" db="EMBL/GenBank/DDBJ databases">
        <title>Genome sequence of Iodobacter sp. strain PCH194 isolated from Indian Trans-Himalaya.</title>
        <authorList>
            <person name="Kumar V."/>
            <person name="Thakur V."/>
            <person name="Kumar S."/>
            <person name="Singh D."/>
        </authorList>
    </citation>
    <scope>NUCLEOTIDE SEQUENCE [LARGE SCALE GENOMIC DNA]</scope>
    <source>
        <strain evidence="2 3">PCH194</strain>
    </source>
</reference>
<sequence length="353" mass="38446">MNEGHKSPRFKILVGSKDISKLVNDRLVSVGLTDNRGFEADQLDITLDDSDGLLEIPPRGAIVSVSLGWSDSGLVDKGQYTVDEVEHSGAPDQLTIRARSADLRAGLSVKKERSWHQTTLGQIIETISKQNKIEHRIGQGLAEQAISHIDQTNESDASFLSRMAKMFDAIATVKNSSLIFMKAGQATTASGKPLSKVQITRQSGDGHRFGIADRGAYSGVKAAWQNTKTAKKETTTVKRKPRQKKPAGPGQGEVIQGADDNVKTLRHVYASKTNAERAAKAEWEKLQRGVAQFSITLAYGRPELFPELPASVSGFKPIIDQQDWIITRVVHSLSDSGYTTALELEVKASEVDG</sequence>
<protein>
    <submittedName>
        <fullName evidence="2">Late control protein D</fullName>
    </submittedName>
</protein>
<dbReference type="AlphaFoldDB" id="A0A7G3G800"/>
<accession>A0A7G3G800</accession>
<dbReference type="Proteomes" id="UP000515917">
    <property type="component" value="Chromosome"/>
</dbReference>
<dbReference type="Pfam" id="PF05954">
    <property type="entry name" value="Phage_GPD"/>
    <property type="match status" value="1"/>
</dbReference>
<evidence type="ECO:0000256" key="1">
    <source>
        <dbReference type="SAM" id="MobiDB-lite"/>
    </source>
</evidence>
<dbReference type="KEGG" id="ifl:C1H71_08575"/>
<dbReference type="EMBL" id="CP025781">
    <property type="protein sequence ID" value="QBC43590.1"/>
    <property type="molecule type" value="Genomic_DNA"/>
</dbReference>
<evidence type="ECO:0000313" key="3">
    <source>
        <dbReference type="Proteomes" id="UP000515917"/>
    </source>
</evidence>
<organism evidence="2 3">
    <name type="scientific">Iodobacter fluviatilis</name>
    <dbReference type="NCBI Taxonomy" id="537"/>
    <lineage>
        <taxon>Bacteria</taxon>
        <taxon>Pseudomonadati</taxon>
        <taxon>Pseudomonadota</taxon>
        <taxon>Betaproteobacteria</taxon>
        <taxon>Neisseriales</taxon>
        <taxon>Chitinibacteraceae</taxon>
        <taxon>Iodobacter</taxon>
    </lineage>
</organism>
<dbReference type="PANTHER" id="PTHR35862:SF3">
    <property type="entry name" value="FELS-2 PROPHAGE PROTEIN"/>
    <property type="match status" value="1"/>
</dbReference>
<dbReference type="PANTHER" id="PTHR35862">
    <property type="entry name" value="FELS-2 PROPHAGE PROTEIN"/>
    <property type="match status" value="1"/>
</dbReference>
<proteinExistence type="predicted"/>
<dbReference type="RefSeq" id="WP_130106168.1">
    <property type="nucleotide sequence ID" value="NZ_CP025781.1"/>
</dbReference>
<keyword evidence="3" id="KW-1185">Reference proteome</keyword>